<organism evidence="8 9">
    <name type="scientific">Tumebacillus flagellatus</name>
    <dbReference type="NCBI Taxonomy" id="1157490"/>
    <lineage>
        <taxon>Bacteria</taxon>
        <taxon>Bacillati</taxon>
        <taxon>Bacillota</taxon>
        <taxon>Bacilli</taxon>
        <taxon>Bacillales</taxon>
        <taxon>Alicyclobacillaceae</taxon>
        <taxon>Tumebacillus</taxon>
    </lineage>
</organism>
<keyword evidence="2 5" id="KW-0645">Protease</keyword>
<dbReference type="PANTHER" id="PTHR43806">
    <property type="entry name" value="PEPTIDASE S8"/>
    <property type="match status" value="1"/>
</dbReference>
<dbReference type="SUPFAM" id="SSF52743">
    <property type="entry name" value="Subtilisin-like"/>
    <property type="match status" value="1"/>
</dbReference>
<feature type="active site" description="Charge relay system" evidence="5">
    <location>
        <position position="103"/>
    </location>
</feature>
<comment type="similarity">
    <text evidence="1 5">Belongs to the peptidase S8 family.</text>
</comment>
<protein>
    <recommendedName>
        <fullName evidence="7">Peptidase S8/S53 domain-containing protein</fullName>
    </recommendedName>
</protein>
<feature type="active site" description="Charge relay system" evidence="5">
    <location>
        <position position="260"/>
    </location>
</feature>
<feature type="active site" description="Charge relay system" evidence="5">
    <location>
        <position position="75"/>
    </location>
</feature>
<dbReference type="OrthoDB" id="9798386at2"/>
<evidence type="ECO:0000256" key="2">
    <source>
        <dbReference type="ARBA" id="ARBA00022670"/>
    </source>
</evidence>
<dbReference type="InterPro" id="IPR015500">
    <property type="entry name" value="Peptidase_S8_subtilisin-rel"/>
</dbReference>
<keyword evidence="4 5" id="KW-0720">Serine protease</keyword>
<dbReference type="PROSITE" id="PS51257">
    <property type="entry name" value="PROKAR_LIPOPROTEIN"/>
    <property type="match status" value="1"/>
</dbReference>
<sequence>MRQLTNKKKWGFIIPIFLLSASCCIYAWGEVTENSSFYFHTITENKWALEMIGADKIRVSVGQNNLYHVKVGILDTGIAGEYDNLNLKRVGGNKDNGLHTEYHGVTIAGIIGAKRTQDLDYQGLLPGISLYTYNVSNESLDNKQLANGIKAFLQNGVDVLNISLGGFKADEEVLINLKKVIANGTVVVASSGNSGTSDYNYPASYSLPGLLSVGSLDKNNNILPFTTVNDKVDLYVPGQDIYSLMVLGSKVSCMPYSGTSVSVPYVTSVVAMIRALEPSMSPKDIKRILIENSDHRTVYWKNQKRTVRVMNVEKVLTAMGVEINKK</sequence>
<dbReference type="InterPro" id="IPR050131">
    <property type="entry name" value="Peptidase_S8_subtilisin-like"/>
</dbReference>
<dbReference type="EMBL" id="JMIR01000033">
    <property type="protein sequence ID" value="KEO81684.1"/>
    <property type="molecule type" value="Genomic_DNA"/>
</dbReference>
<evidence type="ECO:0000256" key="4">
    <source>
        <dbReference type="ARBA" id="ARBA00022825"/>
    </source>
</evidence>
<dbReference type="Pfam" id="PF00082">
    <property type="entry name" value="Peptidase_S8"/>
    <property type="match status" value="1"/>
</dbReference>
<accession>A0A074LKQ8</accession>
<name>A0A074LKQ8_9BACL</name>
<evidence type="ECO:0000313" key="9">
    <source>
        <dbReference type="Proteomes" id="UP000027931"/>
    </source>
</evidence>
<keyword evidence="3 5" id="KW-0378">Hydrolase</keyword>
<keyword evidence="6" id="KW-1133">Transmembrane helix</keyword>
<feature type="transmembrane region" description="Helical" evidence="6">
    <location>
        <begin position="12"/>
        <end position="29"/>
    </location>
</feature>
<dbReference type="RefSeq" id="WP_038092535.1">
    <property type="nucleotide sequence ID" value="NZ_JMIR01000033.1"/>
</dbReference>
<keyword evidence="9" id="KW-1185">Reference proteome</keyword>
<dbReference type="PRINTS" id="PR00723">
    <property type="entry name" value="SUBTILISIN"/>
</dbReference>
<evidence type="ECO:0000259" key="7">
    <source>
        <dbReference type="Pfam" id="PF00082"/>
    </source>
</evidence>
<dbReference type="InterPro" id="IPR000209">
    <property type="entry name" value="Peptidase_S8/S53_dom"/>
</dbReference>
<dbReference type="eggNOG" id="COG1404">
    <property type="taxonomic scope" value="Bacteria"/>
</dbReference>
<dbReference type="InterPro" id="IPR036852">
    <property type="entry name" value="Peptidase_S8/S53_dom_sf"/>
</dbReference>
<evidence type="ECO:0000256" key="5">
    <source>
        <dbReference type="PROSITE-ProRule" id="PRU01240"/>
    </source>
</evidence>
<dbReference type="STRING" id="1157490.EL26_19630"/>
<feature type="domain" description="Peptidase S8/S53" evidence="7">
    <location>
        <begin position="69"/>
        <end position="294"/>
    </location>
</feature>
<evidence type="ECO:0000256" key="6">
    <source>
        <dbReference type="SAM" id="Phobius"/>
    </source>
</evidence>
<dbReference type="GO" id="GO:0004252">
    <property type="term" value="F:serine-type endopeptidase activity"/>
    <property type="evidence" value="ECO:0007669"/>
    <property type="project" value="UniProtKB-UniRule"/>
</dbReference>
<dbReference type="PROSITE" id="PS51892">
    <property type="entry name" value="SUBTILASE"/>
    <property type="match status" value="1"/>
</dbReference>
<keyword evidence="6" id="KW-0812">Transmembrane</keyword>
<reference evidence="8 9" key="1">
    <citation type="journal article" date="2013" name="Int. J. Syst. Evol. Microbiol.">
        <title>Tumebacillus flagellatus sp. nov., an alpha-amylase/pullulanase-producing bacterium isolated from cassava wastewater.</title>
        <authorList>
            <person name="Wang Q."/>
            <person name="Xie N."/>
            <person name="Qin Y."/>
            <person name="Shen N."/>
            <person name="Zhu J."/>
            <person name="Mi H."/>
            <person name="Huang R."/>
        </authorList>
    </citation>
    <scope>NUCLEOTIDE SEQUENCE [LARGE SCALE GENOMIC DNA]</scope>
    <source>
        <strain evidence="8 9">GST4</strain>
    </source>
</reference>
<gene>
    <name evidence="8" type="ORF">EL26_19630</name>
</gene>
<evidence type="ECO:0000313" key="8">
    <source>
        <dbReference type="EMBL" id="KEO81684.1"/>
    </source>
</evidence>
<comment type="caution">
    <text evidence="8">The sequence shown here is derived from an EMBL/GenBank/DDBJ whole genome shotgun (WGS) entry which is preliminary data.</text>
</comment>
<dbReference type="GO" id="GO:0006508">
    <property type="term" value="P:proteolysis"/>
    <property type="evidence" value="ECO:0007669"/>
    <property type="project" value="UniProtKB-KW"/>
</dbReference>
<dbReference type="PANTHER" id="PTHR43806:SF11">
    <property type="entry name" value="CEREVISIN-RELATED"/>
    <property type="match status" value="1"/>
</dbReference>
<keyword evidence="6" id="KW-0472">Membrane</keyword>
<proteinExistence type="inferred from homology"/>
<dbReference type="AlphaFoldDB" id="A0A074LKQ8"/>
<evidence type="ECO:0000256" key="1">
    <source>
        <dbReference type="ARBA" id="ARBA00011073"/>
    </source>
</evidence>
<dbReference type="Gene3D" id="3.40.50.200">
    <property type="entry name" value="Peptidase S8/S53 domain"/>
    <property type="match status" value="1"/>
</dbReference>
<evidence type="ECO:0000256" key="3">
    <source>
        <dbReference type="ARBA" id="ARBA00022801"/>
    </source>
</evidence>
<dbReference type="Proteomes" id="UP000027931">
    <property type="component" value="Unassembled WGS sequence"/>
</dbReference>